<organism evidence="3 4">
    <name type="scientific">Paenibacillus haidiansis</name>
    <dbReference type="NCBI Taxonomy" id="1574488"/>
    <lineage>
        <taxon>Bacteria</taxon>
        <taxon>Bacillati</taxon>
        <taxon>Bacillota</taxon>
        <taxon>Bacilli</taxon>
        <taxon>Bacillales</taxon>
        <taxon>Paenibacillaceae</taxon>
        <taxon>Paenibacillus</taxon>
    </lineage>
</organism>
<dbReference type="Pfam" id="PF04101">
    <property type="entry name" value="Glyco_tran_28_C"/>
    <property type="match status" value="1"/>
</dbReference>
<feature type="domain" description="Glycosyl transferase family 28 C-terminal" evidence="2">
    <location>
        <begin position="183"/>
        <end position="334"/>
    </location>
</feature>
<dbReference type="RefSeq" id="WP_331848310.1">
    <property type="nucleotide sequence ID" value="NZ_JAZHPZ010000012.1"/>
</dbReference>
<gene>
    <name evidence="3" type="primary">pseG</name>
    <name evidence="3" type="ORF">V3851_19895</name>
</gene>
<proteinExistence type="predicted"/>
<keyword evidence="3" id="KW-0378">Hydrolase</keyword>
<dbReference type="GO" id="GO:0016787">
    <property type="term" value="F:hydrolase activity"/>
    <property type="evidence" value="ECO:0007669"/>
    <property type="project" value="UniProtKB-KW"/>
</dbReference>
<name>A0ABU7VWL8_9BACL</name>
<dbReference type="Proteomes" id="UP001306950">
    <property type="component" value="Unassembled WGS sequence"/>
</dbReference>
<keyword evidence="1" id="KW-0472">Membrane</keyword>
<dbReference type="EC" id="3.6.1.57" evidence="3"/>
<dbReference type="EMBL" id="JAZHPZ010000012">
    <property type="protein sequence ID" value="MEF2968097.1"/>
    <property type="molecule type" value="Genomic_DNA"/>
</dbReference>
<dbReference type="Gene3D" id="3.40.50.11190">
    <property type="match status" value="1"/>
</dbReference>
<dbReference type="InterPro" id="IPR020023">
    <property type="entry name" value="PseG"/>
</dbReference>
<dbReference type="Gene3D" id="3.40.50.2000">
    <property type="entry name" value="Glycogen Phosphorylase B"/>
    <property type="match status" value="1"/>
</dbReference>
<evidence type="ECO:0000313" key="3">
    <source>
        <dbReference type="EMBL" id="MEF2968097.1"/>
    </source>
</evidence>
<protein>
    <submittedName>
        <fullName evidence="3">UDP-2,4-diacetamido-2,4, 6-trideoxy-beta-L-altropyranose hydrolase</fullName>
        <ecNumber evidence="3">3.6.1.57</ecNumber>
    </submittedName>
</protein>
<comment type="caution">
    <text evidence="3">The sequence shown here is derived from an EMBL/GenBank/DDBJ whole genome shotgun (WGS) entry which is preliminary data.</text>
</comment>
<evidence type="ECO:0000256" key="1">
    <source>
        <dbReference type="ARBA" id="ARBA00023136"/>
    </source>
</evidence>
<accession>A0ABU7VWL8</accession>
<dbReference type="InterPro" id="IPR007235">
    <property type="entry name" value="Glyco_trans_28_C"/>
</dbReference>
<evidence type="ECO:0000313" key="4">
    <source>
        <dbReference type="Proteomes" id="UP001306950"/>
    </source>
</evidence>
<evidence type="ECO:0000259" key="2">
    <source>
        <dbReference type="Pfam" id="PF04101"/>
    </source>
</evidence>
<dbReference type="SUPFAM" id="SSF53756">
    <property type="entry name" value="UDP-Glycosyltransferase/glycogen phosphorylase"/>
    <property type="match status" value="1"/>
</dbReference>
<dbReference type="NCBIfam" id="TIGR03590">
    <property type="entry name" value="PseG"/>
    <property type="match status" value="1"/>
</dbReference>
<reference evidence="3 4" key="1">
    <citation type="submission" date="2024-02" db="EMBL/GenBank/DDBJ databases">
        <title>A nitrogen-fixing paenibacillus bacterium.</title>
        <authorList>
            <person name="Zhang W.L."/>
            <person name="Chen S.F."/>
        </authorList>
    </citation>
    <scope>NUCLEOTIDE SEQUENCE [LARGE SCALE GENOMIC DNA]</scope>
    <source>
        <strain evidence="3 4">M1</strain>
    </source>
</reference>
<keyword evidence="4" id="KW-1185">Reference proteome</keyword>
<dbReference type="PANTHER" id="PTHR21015:SF22">
    <property type="entry name" value="GLYCOSYLTRANSFERASE"/>
    <property type="match status" value="1"/>
</dbReference>
<sequence length="358" mass="40261">MNIVFRVDATYDLGIGHVMRCLTLAQHLTQHISSLNISFVCSEELPNSMHGKIVEKGYALHLIGLSNVGQHSDAEQFLKVIEPMEVDWVITDHYSLDITWETLVRPFTRGIIIIDDLANRRHDCDVIIDQNLYANLEKRYRSLIPEHCIPMLGPNYSLIREEFFEVADQIQERDECKNILVSFGGSDPTDELGKVLSALEKDVLQLKKFNFHVVAGPANPRQSQLQELCKNIPNVCFYPQVNQMAKFLLNMDLAIGAGGISLWERCFMGVPSIVIIVADNQEEAVLEAAKKGLAWNLGFSSKVSSSDITEVLIRVALTPEELKVKSSQAIAFMSNLKTRRAHPITSIIERYSSDGSYK</sequence>
<dbReference type="PANTHER" id="PTHR21015">
    <property type="entry name" value="UDP-N-ACETYLGLUCOSAMINE--N-ACETYLMURAMYL-(PENTAPEPTIDE) PYROPHOSPHORYL-UNDECAPRENOL N-ACETYLGLUCOSAMINE TRANSFERASE 1"/>
    <property type="match status" value="1"/>
</dbReference>